<dbReference type="Pfam" id="PF00977">
    <property type="entry name" value="His_biosynth"/>
    <property type="match status" value="1"/>
</dbReference>
<dbReference type="GO" id="GO:0000105">
    <property type="term" value="P:L-histidine biosynthetic process"/>
    <property type="evidence" value="ECO:0007669"/>
    <property type="project" value="UniProtKB-UniPathway"/>
</dbReference>
<comment type="similarity">
    <text evidence="3 11">Belongs to the HisA/HisF family.</text>
</comment>
<comment type="caution">
    <text evidence="13">The sequence shown here is derived from an EMBL/GenBank/DDBJ whole genome shotgun (WGS) entry which is preliminary data.</text>
</comment>
<dbReference type="SUPFAM" id="SSF51366">
    <property type="entry name" value="Ribulose-phoshate binding barrel"/>
    <property type="match status" value="1"/>
</dbReference>
<evidence type="ECO:0000256" key="3">
    <source>
        <dbReference type="ARBA" id="ARBA00009667"/>
    </source>
</evidence>
<gene>
    <name evidence="13" type="primary">HIS4</name>
    <name evidence="13" type="ORF">PICST_34105</name>
</gene>
<accession>A3GF99</accession>
<dbReference type="NCBIfam" id="TIGR02129">
    <property type="entry name" value="hisA_euk"/>
    <property type="match status" value="1"/>
</dbReference>
<evidence type="ECO:0000256" key="2">
    <source>
        <dbReference type="ARBA" id="ARBA00005133"/>
    </source>
</evidence>
<dbReference type="FunCoup" id="A3GF99">
    <property type="interactions" value="241"/>
</dbReference>
<evidence type="ECO:0000256" key="11">
    <source>
        <dbReference type="RuleBase" id="RU003657"/>
    </source>
</evidence>
<dbReference type="GO" id="GO:0005737">
    <property type="term" value="C:cytoplasm"/>
    <property type="evidence" value="ECO:0007669"/>
    <property type="project" value="UniProtKB-SubCell"/>
</dbReference>
<dbReference type="Gene3D" id="3.20.20.70">
    <property type="entry name" value="Aldolase class I"/>
    <property type="match status" value="1"/>
</dbReference>
<evidence type="ECO:0000256" key="4">
    <source>
        <dbReference type="ARBA" id="ARBA00012550"/>
    </source>
</evidence>
<sequence length="274" mass="30326">MTKFRGCIDIHSGQVKQIVGGTLKEDDAQVTESTKENFVSTKPSSYYADLYRKNGISGCHVIKLGSNPANDEAAKLACKTWPYNLQVGGGITIDNALEWLDEHKASHVILTSWLFSSAEDGSKKFDWEKLKRVSSLVGKNRLIVDLSCRTVVENDLPKWVVAMNKWQLLTASSLSSEFLAEVGEYCDEFLIHAADVEGLCNGIDEQLVSKLGEWCPPGFEGKIVYAGGAKSTRDLELVRRLSDGKVDLTYGSALDIFGGKLVMFEDLVEWNKHI</sequence>
<dbReference type="GeneID" id="4850948"/>
<proteinExistence type="inferred from homology"/>
<dbReference type="GO" id="GO:0003949">
    <property type="term" value="F:1-(5-phosphoribosyl)-5-[(5-phosphoribosylamino)methylideneamino]imidazole-4-carboxamide isomerase activity"/>
    <property type="evidence" value="ECO:0007669"/>
    <property type="project" value="UniProtKB-EC"/>
</dbReference>
<comment type="catalytic activity">
    <reaction evidence="1 12">
        <text>1-(5-phospho-beta-D-ribosyl)-5-[(5-phospho-beta-D-ribosylamino)methylideneamino]imidazole-4-carboxamide = 5-[(5-phospho-1-deoxy-D-ribulos-1-ylimino)methylamino]-1-(5-phospho-beta-D-ribosyl)imidazole-4-carboxamide</text>
        <dbReference type="Rhea" id="RHEA:15469"/>
        <dbReference type="ChEBI" id="CHEBI:58435"/>
        <dbReference type="ChEBI" id="CHEBI:58525"/>
        <dbReference type="EC" id="5.3.1.16"/>
    </reaction>
</comment>
<evidence type="ECO:0000256" key="10">
    <source>
        <dbReference type="ARBA" id="ARBA00031376"/>
    </source>
</evidence>
<evidence type="ECO:0000256" key="7">
    <source>
        <dbReference type="ARBA" id="ARBA00023102"/>
    </source>
</evidence>
<dbReference type="InParanoid" id="A3GF99"/>
<dbReference type="InterPro" id="IPR006062">
    <property type="entry name" value="His_biosynth"/>
</dbReference>
<evidence type="ECO:0000256" key="5">
    <source>
        <dbReference type="ARBA" id="ARBA00018464"/>
    </source>
</evidence>
<keyword evidence="7 11" id="KW-0368">Histidine biosynthesis</keyword>
<dbReference type="eggNOG" id="KOG3055">
    <property type="taxonomic scope" value="Eukaryota"/>
</dbReference>
<dbReference type="Proteomes" id="UP000002258">
    <property type="component" value="Chromosome 1"/>
</dbReference>
<dbReference type="InterPro" id="IPR011060">
    <property type="entry name" value="RibuloseP-bd_barrel"/>
</dbReference>
<comment type="subcellular location">
    <subcellularLocation>
        <location evidence="12">Cytoplasm</location>
    </subcellularLocation>
</comment>
<keyword evidence="12" id="KW-0963">Cytoplasm</keyword>
<dbReference type="KEGG" id="pic:PICST_34105"/>
<evidence type="ECO:0000256" key="1">
    <source>
        <dbReference type="ARBA" id="ARBA00000901"/>
    </source>
</evidence>
<dbReference type="EMBL" id="AAVQ01000001">
    <property type="protein sequence ID" value="EAZ63717.2"/>
    <property type="molecule type" value="Genomic_DNA"/>
</dbReference>
<evidence type="ECO:0000313" key="14">
    <source>
        <dbReference type="Proteomes" id="UP000002258"/>
    </source>
</evidence>
<evidence type="ECO:0000256" key="9">
    <source>
        <dbReference type="ARBA" id="ARBA00030547"/>
    </source>
</evidence>
<name>A3GF99_PICST</name>
<dbReference type="OrthoDB" id="446074at2759"/>
<dbReference type="CDD" id="cd04723">
    <property type="entry name" value="HisA_HisF"/>
    <property type="match status" value="1"/>
</dbReference>
<comment type="pathway">
    <text evidence="2 12">Amino-acid biosynthesis; L-histidine biosynthesis; L-histidine from 5-phospho-alpha-D-ribose 1-diphosphate: step 4/9.</text>
</comment>
<dbReference type="UniPathway" id="UPA00031">
    <property type="reaction ID" value="UER00009"/>
</dbReference>
<evidence type="ECO:0000256" key="8">
    <source>
        <dbReference type="ARBA" id="ARBA00023235"/>
    </source>
</evidence>
<dbReference type="GO" id="GO:0000162">
    <property type="term" value="P:L-tryptophan biosynthetic process"/>
    <property type="evidence" value="ECO:0007669"/>
    <property type="project" value="TreeGrafter"/>
</dbReference>
<dbReference type="FunFam" id="3.20.20.70:FF:000110">
    <property type="entry name" value="1-(5-phosphoribosyl)-5-[(5-phosphoribosylamino)methylideneamino] imidazole-4-carboxamide isomerase, chloroplastic"/>
    <property type="match status" value="1"/>
</dbReference>
<dbReference type="InterPro" id="IPR013785">
    <property type="entry name" value="Aldolase_TIM"/>
</dbReference>
<dbReference type="STRING" id="322104.A3GF99"/>
<evidence type="ECO:0000313" key="13">
    <source>
        <dbReference type="EMBL" id="EAZ63717.2"/>
    </source>
</evidence>
<dbReference type="RefSeq" id="XP_001387740.2">
    <property type="nucleotide sequence ID" value="XM_001387703.1"/>
</dbReference>
<dbReference type="InterPro" id="IPR044524">
    <property type="entry name" value="Isoase_HisA-like"/>
</dbReference>
<protein>
    <recommendedName>
        <fullName evidence="5 12">1-(5-phosphoribosyl)-5-[(5-phosphoribosylamino)methylideneamino] imidazole-4-carboxamide isomerase</fullName>
        <ecNumber evidence="4 12">5.3.1.16</ecNumber>
    </recommendedName>
    <alternativeName>
        <fullName evidence="10 12">5-proFAR isomerase</fullName>
    </alternativeName>
    <alternativeName>
        <fullName evidence="9 12">Phosphoribosylformimino-5-aminoimidazole carboxamide ribotide isomerase</fullName>
    </alternativeName>
</protein>
<keyword evidence="6 11" id="KW-0028">Amino-acid biosynthesis</keyword>
<keyword evidence="8 12" id="KW-0413">Isomerase</keyword>
<dbReference type="PANTHER" id="PTHR43090:SF2">
    <property type="entry name" value="1-(5-PHOSPHORIBOSYL)-5-[(5-PHOSPHORIBOSYLAMINO)METHYLIDENEAMINO] IMIDAZOLE-4-CARBOXAMIDE ISOMERASE"/>
    <property type="match status" value="1"/>
</dbReference>
<organism evidence="13 14">
    <name type="scientific">Scheffersomyces stipitis (strain ATCC 58785 / CBS 6054 / NBRC 10063 / NRRL Y-11545)</name>
    <name type="common">Yeast</name>
    <name type="synonym">Pichia stipitis</name>
    <dbReference type="NCBI Taxonomy" id="322104"/>
    <lineage>
        <taxon>Eukaryota</taxon>
        <taxon>Fungi</taxon>
        <taxon>Dikarya</taxon>
        <taxon>Ascomycota</taxon>
        <taxon>Saccharomycotina</taxon>
        <taxon>Pichiomycetes</taxon>
        <taxon>Debaryomycetaceae</taxon>
        <taxon>Scheffersomyces</taxon>
    </lineage>
</organism>
<dbReference type="PANTHER" id="PTHR43090">
    <property type="entry name" value="1-(5-PHOSPHORIBOSYL)-5-[(5-PHOSPHORIBOSYLAMINO)METHYLIDENEAMINO] IMIDAZOLE-4-CARBOXAMIDE ISOMERASE"/>
    <property type="match status" value="1"/>
</dbReference>
<evidence type="ECO:0000256" key="6">
    <source>
        <dbReference type="ARBA" id="ARBA00022605"/>
    </source>
</evidence>
<dbReference type="AlphaFoldDB" id="A3GF99"/>
<keyword evidence="14" id="KW-1185">Reference proteome</keyword>
<dbReference type="InterPro" id="IPR011858">
    <property type="entry name" value="His6/HISN3"/>
</dbReference>
<dbReference type="OMA" id="IEWNKTH"/>
<dbReference type="EC" id="5.3.1.16" evidence="4 12"/>
<evidence type="ECO:0000256" key="12">
    <source>
        <dbReference type="RuleBase" id="RU364022"/>
    </source>
</evidence>
<dbReference type="HOGENOM" id="CLU_065050_0_0_1"/>
<reference evidence="13 14" key="1">
    <citation type="journal article" date="2007" name="Nat. Biotechnol.">
        <title>Genome sequence of the lignocellulose-bioconverting and xylose-fermenting yeast Pichia stipitis.</title>
        <authorList>
            <person name="Jeffries T.W."/>
            <person name="Grigoriev I.V."/>
            <person name="Grimwood J."/>
            <person name="Laplaza J.M."/>
            <person name="Aerts A."/>
            <person name="Salamov A."/>
            <person name="Schmutz J."/>
            <person name="Lindquist E."/>
            <person name="Dehal P."/>
            <person name="Shapiro H."/>
            <person name="Jin Y.S."/>
            <person name="Passoth V."/>
            <person name="Richardson P.M."/>
        </authorList>
    </citation>
    <scope>NUCLEOTIDE SEQUENCE [LARGE SCALE GENOMIC DNA]</scope>
    <source>
        <strain evidence="14">ATCC 58785 / CBS 6054 / NBRC 10063 / NRRL Y-11545</strain>
    </source>
</reference>